<evidence type="ECO:0000313" key="1">
    <source>
        <dbReference type="EMBL" id="SUD53195.1"/>
    </source>
</evidence>
<sequence>MNKYSLRQYLAQKLGPHSSTFKATSFDDANNTHLCSDETTEEVYNFDAYIRALGADPIPASPDAIHIGSKDLYFVEFKNQRPADVDKSQMQRKFEAGTGILKDLLKDFSAKDCRYHFCVVMKAQPKPRFMDFRHIEQSAVRFELDALNQRLGGFYDHVVTESIDFYVDQFKALQCA</sequence>
<proteinExistence type="predicted"/>
<dbReference type="EMBL" id="UGUV01000002">
    <property type="protein sequence ID" value="SUD53195.1"/>
    <property type="molecule type" value="Genomic_DNA"/>
</dbReference>
<dbReference type="RefSeq" id="WP_074859123.1">
    <property type="nucleotide sequence ID" value="NZ_FNZC01000036.1"/>
</dbReference>
<gene>
    <name evidence="1" type="ORF">NCTC10692_03709</name>
</gene>
<accession>A0A379JXG7</accession>
<dbReference type="Proteomes" id="UP000255303">
    <property type="component" value="Unassembled WGS sequence"/>
</dbReference>
<evidence type="ECO:0000313" key="2">
    <source>
        <dbReference type="Proteomes" id="UP000255303"/>
    </source>
</evidence>
<dbReference type="AlphaFoldDB" id="A0A379JXG7"/>
<name>A0A379JXG7_ECTOL</name>
<protein>
    <submittedName>
        <fullName evidence="1">Uncharacterized protein</fullName>
    </submittedName>
</protein>
<reference evidence="1 2" key="1">
    <citation type="submission" date="2018-06" db="EMBL/GenBank/DDBJ databases">
        <authorList>
            <consortium name="Pathogen Informatics"/>
            <person name="Doyle S."/>
        </authorList>
    </citation>
    <scope>NUCLEOTIDE SEQUENCE [LARGE SCALE GENOMIC DNA]</scope>
    <source>
        <strain evidence="1 2">NCTC10692</strain>
    </source>
</reference>
<organism evidence="1 2">
    <name type="scientific">Ectopseudomonas oleovorans</name>
    <name type="common">Pseudomonas oleovorans</name>
    <dbReference type="NCBI Taxonomy" id="301"/>
    <lineage>
        <taxon>Bacteria</taxon>
        <taxon>Pseudomonadati</taxon>
        <taxon>Pseudomonadota</taxon>
        <taxon>Gammaproteobacteria</taxon>
        <taxon>Pseudomonadales</taxon>
        <taxon>Pseudomonadaceae</taxon>
        <taxon>Ectopseudomonas</taxon>
    </lineage>
</organism>